<feature type="domain" description="Aminomethyltransferase C-terminal" evidence="4">
    <location>
        <begin position="728"/>
        <end position="803"/>
    </location>
</feature>
<dbReference type="PANTHER" id="PTHR13847:SF193">
    <property type="entry name" value="PYRUVATE DEHYDROGENASE PHOSPHATASE REGULATORY SUBUNIT, MITOCHONDRIAL"/>
    <property type="match status" value="1"/>
</dbReference>
<dbReference type="InterPro" id="IPR006076">
    <property type="entry name" value="FAD-dep_OxRdtase"/>
</dbReference>
<feature type="domain" description="GCVT N-terminal" evidence="3">
    <location>
        <begin position="430"/>
        <end position="704"/>
    </location>
</feature>
<dbReference type="InterPro" id="IPR036188">
    <property type="entry name" value="FAD/NAD-bd_sf"/>
</dbReference>
<dbReference type="KEGG" id="mdx:BTO20_03505"/>
<dbReference type="Gene3D" id="3.30.70.1400">
    <property type="entry name" value="Aminomethyltransferase beta-barrel domains"/>
    <property type="match status" value="1"/>
</dbReference>
<dbReference type="InterPro" id="IPR032503">
    <property type="entry name" value="FAO_M"/>
</dbReference>
<dbReference type="Proteomes" id="UP000195331">
    <property type="component" value="Chromosome"/>
</dbReference>
<dbReference type="Pfam" id="PF01266">
    <property type="entry name" value="DAO"/>
    <property type="match status" value="1"/>
</dbReference>
<sequence>MSVSLGQPDRASVVIIGGGVIGCSVAYHLTKLGETDVVLLEQGELSCGTTWHAAGIVGQVRPTQSMTALARYSIGLYESLENETGFSTGWRQCGALWVARTDERMTHLQRAAASARSFGTVADFVSLDEARERYPLLNTTDLKGAVWLPEDGTVNPVDLTQALARGAKAGGARILERTKVTDITMVNGRVRSVTTPHGTIECETLVLAAGQWSKALGDTIGVTVPLYPAQHFYAVTEKIDGVEPDTPILRDPDGHVYFKAEVGGLVAGCFEPNALPWVRSADIPAKFEFQLLGEDWEHFGPWMESAAQRVPALNATGIRMLYNGPESFTPDNNFLLGPTPEADGVYVAAGFNSGGIANAGGAGLALAEWIVGGAPARDLWSVDIARFGAYAGSDHWLRQRTIETLGAHYALPIPNREPVSGRGVRRSPVHHLHEQSGAAFGTKLGWERVNWFAGEGNSPEVQYSFGRQNWHDNVAAEHRAARERVAVFDSTSTGKLLVQGRDSEHTLQYLCAADVAVQPGTVVRTTMLNDRGGIETEVTVTRIATDEFLVVTGTAYQVRDQAYLRRNIGVDDDVRVTDVTSASAAFAVAGPNSADLLSRCSDTDFGTEAFPELTSRLVHFADTRIRVSRVSVVGDAGFELYVPSECAVAVYHRLLAEGSELGVRPAGHYAIDSLRIERGEPVWGKELSTSITLLEAGLGHACKLGTGIPFRGAVALEKQQHSELTAEFITFVIDDDKVTLWGGEGVFHGTDRVGAVTSAAYGHTVGAPVGIALMHHTNGSHIDWAAAADLWVEVPGGRAPLRIRHGR</sequence>
<dbReference type="InterPro" id="IPR027266">
    <property type="entry name" value="TrmE/GcvT-like"/>
</dbReference>
<evidence type="ECO:0000259" key="5">
    <source>
        <dbReference type="Pfam" id="PF16350"/>
    </source>
</evidence>
<accession>A0A1Y0BY23</accession>
<evidence type="ECO:0000256" key="1">
    <source>
        <dbReference type="ARBA" id="ARBA00008609"/>
    </source>
</evidence>
<evidence type="ECO:0000313" key="6">
    <source>
        <dbReference type="EMBL" id="ART67777.1"/>
    </source>
</evidence>
<dbReference type="Pfam" id="PF01571">
    <property type="entry name" value="GCV_T"/>
    <property type="match status" value="1"/>
</dbReference>
<dbReference type="AlphaFoldDB" id="A0A1Y0BY23"/>
<name>A0A1Y0BY23_9MYCO</name>
<dbReference type="InterPro" id="IPR006222">
    <property type="entry name" value="GCVT_N"/>
</dbReference>
<dbReference type="SUPFAM" id="SSF101790">
    <property type="entry name" value="Aminomethyltransferase beta-barrel domain"/>
    <property type="match status" value="1"/>
</dbReference>
<evidence type="ECO:0008006" key="8">
    <source>
        <dbReference type="Google" id="ProtNLM"/>
    </source>
</evidence>
<evidence type="ECO:0000259" key="2">
    <source>
        <dbReference type="Pfam" id="PF01266"/>
    </source>
</evidence>
<dbReference type="Gene3D" id="3.50.50.60">
    <property type="entry name" value="FAD/NAD(P)-binding domain"/>
    <property type="match status" value="1"/>
</dbReference>
<feature type="domain" description="FAD dependent oxidoreductase" evidence="2">
    <location>
        <begin position="13"/>
        <end position="369"/>
    </location>
</feature>
<dbReference type="GO" id="GO:0005737">
    <property type="term" value="C:cytoplasm"/>
    <property type="evidence" value="ECO:0007669"/>
    <property type="project" value="TreeGrafter"/>
</dbReference>
<dbReference type="InterPro" id="IPR013977">
    <property type="entry name" value="GcvT_C"/>
</dbReference>
<organism evidence="6 7">
    <name type="scientific">Mycobacterium dioxanotrophicus</name>
    <dbReference type="NCBI Taxonomy" id="482462"/>
    <lineage>
        <taxon>Bacteria</taxon>
        <taxon>Bacillati</taxon>
        <taxon>Actinomycetota</taxon>
        <taxon>Actinomycetes</taxon>
        <taxon>Mycobacteriales</taxon>
        <taxon>Mycobacteriaceae</taxon>
        <taxon>Mycobacterium</taxon>
    </lineage>
</organism>
<evidence type="ECO:0000259" key="4">
    <source>
        <dbReference type="Pfam" id="PF08669"/>
    </source>
</evidence>
<dbReference type="Gene3D" id="2.40.30.110">
    <property type="entry name" value="Aminomethyltransferase beta-barrel domains"/>
    <property type="match status" value="1"/>
</dbReference>
<evidence type="ECO:0000313" key="7">
    <source>
        <dbReference type="Proteomes" id="UP000195331"/>
    </source>
</evidence>
<comment type="similarity">
    <text evidence="1">Belongs to the GcvT family.</text>
</comment>
<evidence type="ECO:0000259" key="3">
    <source>
        <dbReference type="Pfam" id="PF01571"/>
    </source>
</evidence>
<gene>
    <name evidence="6" type="ORF">BTO20_03505</name>
</gene>
<dbReference type="SUPFAM" id="SSF54373">
    <property type="entry name" value="FAD-linked reductases, C-terminal domain"/>
    <property type="match status" value="1"/>
</dbReference>
<dbReference type="RefSeq" id="WP_087073425.1">
    <property type="nucleotide sequence ID" value="NZ_CP020809.1"/>
</dbReference>
<dbReference type="SUPFAM" id="SSF51905">
    <property type="entry name" value="FAD/NAD(P)-binding domain"/>
    <property type="match status" value="1"/>
</dbReference>
<feature type="domain" description="FAD dependent oxidoreductase central" evidence="5">
    <location>
        <begin position="373"/>
        <end position="427"/>
    </location>
</feature>
<keyword evidence="7" id="KW-1185">Reference proteome</keyword>
<dbReference type="Pfam" id="PF16350">
    <property type="entry name" value="FAO_M"/>
    <property type="match status" value="1"/>
</dbReference>
<reference evidence="6 7" key="1">
    <citation type="submission" date="2017-04" db="EMBL/GenBank/DDBJ databases">
        <title>Whole Genome Sequence of 1,4-Dioxane Degrading Bacterium Mycobacterium dioxanotrophicus PH-06.</title>
        <authorList>
            <person name="He Y."/>
        </authorList>
    </citation>
    <scope>NUCLEOTIDE SEQUENCE [LARGE SCALE GENOMIC DNA]</scope>
    <source>
        <strain evidence="6 7">PH-06</strain>
    </source>
</reference>
<dbReference type="PANTHER" id="PTHR13847">
    <property type="entry name" value="SARCOSINE DEHYDROGENASE-RELATED"/>
    <property type="match status" value="1"/>
</dbReference>
<dbReference type="Gene3D" id="3.30.1360.120">
    <property type="entry name" value="Probable tRNA modification gtpase trme, domain 1"/>
    <property type="match status" value="1"/>
</dbReference>
<dbReference type="InterPro" id="IPR029043">
    <property type="entry name" value="GcvT/YgfZ_C"/>
</dbReference>
<dbReference type="Gene3D" id="3.30.9.10">
    <property type="entry name" value="D-Amino Acid Oxidase, subunit A, domain 2"/>
    <property type="match status" value="1"/>
</dbReference>
<dbReference type="EMBL" id="CP020809">
    <property type="protein sequence ID" value="ART67777.1"/>
    <property type="molecule type" value="Genomic_DNA"/>
</dbReference>
<dbReference type="OrthoDB" id="2055370at2"/>
<dbReference type="SUPFAM" id="SSF103025">
    <property type="entry name" value="Folate-binding domain"/>
    <property type="match status" value="1"/>
</dbReference>
<proteinExistence type="inferred from homology"/>
<protein>
    <recommendedName>
        <fullName evidence="8">FAD-dependent oxidoreductase</fullName>
    </recommendedName>
</protein>
<dbReference type="Pfam" id="PF08669">
    <property type="entry name" value="GCV_T_C"/>
    <property type="match status" value="1"/>
</dbReference>